<feature type="compositionally biased region" description="Basic and acidic residues" evidence="1">
    <location>
        <begin position="47"/>
        <end position="66"/>
    </location>
</feature>
<dbReference type="AlphaFoldDB" id="A0A9X2VUC4"/>
<dbReference type="EMBL" id="JANYMP010000027">
    <property type="protein sequence ID" value="MCS7482973.1"/>
    <property type="molecule type" value="Genomic_DNA"/>
</dbReference>
<dbReference type="Gene3D" id="1.20.120.20">
    <property type="entry name" value="Apolipoprotein"/>
    <property type="match status" value="1"/>
</dbReference>
<feature type="region of interest" description="Disordered" evidence="1">
    <location>
        <begin position="165"/>
        <end position="211"/>
    </location>
</feature>
<proteinExistence type="predicted"/>
<evidence type="ECO:0000313" key="2">
    <source>
        <dbReference type="EMBL" id="MCS7482973.1"/>
    </source>
</evidence>
<feature type="compositionally biased region" description="Polar residues" evidence="1">
    <location>
        <begin position="10"/>
        <end position="26"/>
    </location>
</feature>
<feature type="compositionally biased region" description="Polar residues" evidence="1">
    <location>
        <begin position="177"/>
        <end position="189"/>
    </location>
</feature>
<protein>
    <recommendedName>
        <fullName evidence="4">DUF3618 domain-containing protein</fullName>
    </recommendedName>
</protein>
<feature type="region of interest" description="Disordered" evidence="1">
    <location>
        <begin position="223"/>
        <end position="242"/>
    </location>
</feature>
<feature type="compositionally biased region" description="Low complexity" evidence="1">
    <location>
        <begin position="190"/>
        <end position="205"/>
    </location>
</feature>
<evidence type="ECO:0008006" key="4">
    <source>
        <dbReference type="Google" id="ProtNLM"/>
    </source>
</evidence>
<sequence length="242" mass="25028">MTDIRDRSTGSDSTVGAVASTASQEGTAVAHHAKDAATEVASTAKEQTQHVAHEAKQQTKQVMDDVRQRVGREADEQARRVSQGLAKLADELSSMAEHASGDSPTAGAVRQVADTGRQAARFLDERGAGGLLETAQDFARRKPGAFLIGAAVAGLLVGRVVKSVNGSPDSRQETRRPNTAQPAQAETWQTTPPAVTPAAVSPTTAGPDGAVVEPVVRPYVDPLVPGTPRPITPGGGAAHVQP</sequence>
<comment type="caution">
    <text evidence="2">The sequence shown here is derived from an EMBL/GenBank/DDBJ whole genome shotgun (WGS) entry which is preliminary data.</text>
</comment>
<gene>
    <name evidence="2" type="ORF">NZH93_39510</name>
</gene>
<organism evidence="2 3">
    <name type="scientific">Umezawaea endophytica</name>
    <dbReference type="NCBI Taxonomy" id="1654476"/>
    <lineage>
        <taxon>Bacteria</taxon>
        <taxon>Bacillati</taxon>
        <taxon>Actinomycetota</taxon>
        <taxon>Actinomycetes</taxon>
        <taxon>Pseudonocardiales</taxon>
        <taxon>Pseudonocardiaceae</taxon>
        <taxon>Umezawaea</taxon>
    </lineage>
</organism>
<reference evidence="2" key="1">
    <citation type="submission" date="2022-08" db="EMBL/GenBank/DDBJ databases">
        <authorList>
            <person name="Tistechok S."/>
            <person name="Samborskyy M."/>
            <person name="Roman I."/>
        </authorList>
    </citation>
    <scope>NUCLEOTIDE SEQUENCE</scope>
    <source>
        <strain evidence="2">DSM 103496</strain>
    </source>
</reference>
<name>A0A9X2VUC4_9PSEU</name>
<feature type="compositionally biased region" description="Gly residues" evidence="1">
    <location>
        <begin position="233"/>
        <end position="242"/>
    </location>
</feature>
<keyword evidence="3" id="KW-1185">Reference proteome</keyword>
<dbReference type="Proteomes" id="UP001141259">
    <property type="component" value="Unassembled WGS sequence"/>
</dbReference>
<evidence type="ECO:0000256" key="1">
    <source>
        <dbReference type="SAM" id="MobiDB-lite"/>
    </source>
</evidence>
<evidence type="ECO:0000313" key="3">
    <source>
        <dbReference type="Proteomes" id="UP001141259"/>
    </source>
</evidence>
<accession>A0A9X2VUC4</accession>
<feature type="region of interest" description="Disordered" evidence="1">
    <location>
        <begin position="1"/>
        <end position="66"/>
    </location>
</feature>
<feature type="region of interest" description="Disordered" evidence="1">
    <location>
        <begin position="92"/>
        <end position="113"/>
    </location>
</feature>
<dbReference type="RefSeq" id="WP_259628438.1">
    <property type="nucleotide sequence ID" value="NZ_JANYMP010000027.1"/>
</dbReference>